<dbReference type="HOGENOM" id="CLU_042608_1_0_9"/>
<dbReference type="RefSeq" id="WP_012198642.1">
    <property type="nucleotide sequence ID" value="NC_010001.1"/>
</dbReference>
<keyword evidence="4" id="KW-1185">Reference proteome</keyword>
<dbReference type="Pfam" id="PF04892">
    <property type="entry name" value="VanZ"/>
    <property type="match status" value="1"/>
</dbReference>
<feature type="transmembrane region" description="Helical" evidence="1">
    <location>
        <begin position="143"/>
        <end position="165"/>
    </location>
</feature>
<feature type="transmembrane region" description="Helical" evidence="1">
    <location>
        <begin position="113"/>
        <end position="131"/>
    </location>
</feature>
<keyword evidence="1" id="KW-1133">Transmembrane helix</keyword>
<feature type="domain" description="VanZ-like" evidence="2">
    <location>
        <begin position="48"/>
        <end position="193"/>
    </location>
</feature>
<dbReference type="Proteomes" id="UP000000370">
    <property type="component" value="Chromosome"/>
</dbReference>
<dbReference type="InterPro" id="IPR053150">
    <property type="entry name" value="Teicoplanin_resist-assoc"/>
</dbReference>
<feature type="transmembrane region" description="Helical" evidence="1">
    <location>
        <begin position="318"/>
        <end position="341"/>
    </location>
</feature>
<dbReference type="InterPro" id="IPR006976">
    <property type="entry name" value="VanZ-like"/>
</dbReference>
<dbReference type="PANTHER" id="PTHR36834:SF1">
    <property type="entry name" value="INTEGRAL MEMBRANE PROTEIN"/>
    <property type="match status" value="1"/>
</dbReference>
<name>A9KJ00_LACP7</name>
<feature type="transmembrane region" description="Helical" evidence="1">
    <location>
        <begin position="43"/>
        <end position="63"/>
    </location>
</feature>
<accession>A9KJ00</accession>
<dbReference type="EMBL" id="CP000885">
    <property type="protein sequence ID" value="ABX40999.1"/>
    <property type="molecule type" value="Genomic_DNA"/>
</dbReference>
<reference evidence="4" key="1">
    <citation type="submission" date="2007-11" db="EMBL/GenBank/DDBJ databases">
        <title>Complete genome sequence of Clostridium phytofermentans ISDg.</title>
        <authorList>
            <person name="Leschine S.B."/>
            <person name="Warnick T.A."/>
            <person name="Blanchard J.L."/>
            <person name="Schnell D.J."/>
            <person name="Petit E.L."/>
            <person name="LaTouf W.G."/>
            <person name="Copeland A."/>
            <person name="Lucas S."/>
            <person name="Lapidus A."/>
            <person name="Barry K."/>
            <person name="Glavina del Rio T."/>
            <person name="Dalin E."/>
            <person name="Tice H."/>
            <person name="Pitluck S."/>
            <person name="Kiss H."/>
            <person name="Brettin T."/>
            <person name="Bruce D."/>
            <person name="Detter J.C."/>
            <person name="Han C."/>
            <person name="Kuske C."/>
            <person name="Schmutz J."/>
            <person name="Larimer F."/>
            <person name="Land M."/>
            <person name="Hauser L."/>
            <person name="Kyrpides N."/>
            <person name="Kim E.A."/>
            <person name="Richardson P."/>
        </authorList>
    </citation>
    <scope>NUCLEOTIDE SEQUENCE [LARGE SCALE GENOMIC DNA]</scope>
    <source>
        <strain evidence="4">ATCC 700394 / DSM 18823 / ISDg</strain>
    </source>
</reference>
<evidence type="ECO:0000313" key="3">
    <source>
        <dbReference type="EMBL" id="ABX40999.1"/>
    </source>
</evidence>
<dbReference type="InterPro" id="IPR021192">
    <property type="entry name" value="UCP031578_Vanz/RDD"/>
</dbReference>
<sequence length="361" mass="42357">MQEYLFPIKIAILTFPFLAFLFTFPFAIFQYKKHGYINKFRTFILYSFLLYLLVAYYLVILPLPHVRDVKSLQSPDTKYFNLIPFKFVSNIIKETGVNIKAPSTYKYLLTERAFLQVAFNAILLTPLGIYLRYYFKKNIKQTLVITFLVSLFFEITQLTALYGIYNAPYRIFDVDDLFLNTFGGYLGYIIAPAFTFFLPNMNELDKVNPEELRVGYFRRLLAFLIDIFIVGLIPNGNDNILLDAVIYFVYFILIVYFTNGRTIGKWLTSVSVKGQQDKLRFKEVLVRYGILYFIIFGSNKYLYIIYGQYNGTDIGYGGVIIFMIQFVLNILIAIHIFLCVLKKSRFFYEKISKTRLVISRK</sequence>
<organism evidence="3 4">
    <name type="scientific">Lachnoclostridium phytofermentans (strain ATCC 700394 / DSM 18823 / ISDg)</name>
    <name type="common">Clostridium phytofermentans</name>
    <dbReference type="NCBI Taxonomy" id="357809"/>
    <lineage>
        <taxon>Bacteria</taxon>
        <taxon>Bacillati</taxon>
        <taxon>Bacillota</taxon>
        <taxon>Clostridia</taxon>
        <taxon>Lachnospirales</taxon>
        <taxon>Lachnospiraceae</taxon>
    </lineage>
</organism>
<keyword evidence="1" id="KW-0472">Membrane</keyword>
<dbReference type="KEGG" id="cpy:Cphy_0612"/>
<dbReference type="OrthoDB" id="9805025at2"/>
<feature type="transmembrane region" description="Helical" evidence="1">
    <location>
        <begin position="6"/>
        <end position="31"/>
    </location>
</feature>
<protein>
    <submittedName>
        <fullName evidence="3">VanZ family protein</fullName>
    </submittedName>
</protein>
<dbReference type="eggNOG" id="COG4767">
    <property type="taxonomic scope" value="Bacteria"/>
</dbReference>
<feature type="transmembrane region" description="Helical" evidence="1">
    <location>
        <begin position="185"/>
        <end position="204"/>
    </location>
</feature>
<feature type="transmembrane region" description="Helical" evidence="1">
    <location>
        <begin position="285"/>
        <end position="306"/>
    </location>
</feature>
<dbReference type="PANTHER" id="PTHR36834">
    <property type="entry name" value="MEMBRANE PROTEIN-RELATED"/>
    <property type="match status" value="1"/>
</dbReference>
<dbReference type="PIRSF" id="PIRSF031578">
    <property type="entry name" value="Uncharacterised_Vanz_RDD-cont"/>
    <property type="match status" value="1"/>
</dbReference>
<gene>
    <name evidence="3" type="ordered locus">Cphy_0612</name>
</gene>
<proteinExistence type="predicted"/>
<evidence type="ECO:0000256" key="1">
    <source>
        <dbReference type="SAM" id="Phobius"/>
    </source>
</evidence>
<keyword evidence="1" id="KW-0812">Transmembrane</keyword>
<dbReference type="AlphaFoldDB" id="A9KJ00"/>
<evidence type="ECO:0000313" key="4">
    <source>
        <dbReference type="Proteomes" id="UP000000370"/>
    </source>
</evidence>
<evidence type="ECO:0000259" key="2">
    <source>
        <dbReference type="Pfam" id="PF04892"/>
    </source>
</evidence>
<feature type="transmembrane region" description="Helical" evidence="1">
    <location>
        <begin position="216"/>
        <end position="234"/>
    </location>
</feature>
<feature type="transmembrane region" description="Helical" evidence="1">
    <location>
        <begin position="240"/>
        <end position="258"/>
    </location>
</feature>